<protein>
    <recommendedName>
        <fullName evidence="7">pseudouridine 5'-phosphatase</fullName>
        <ecNumber evidence="7">3.1.3.96</ecNumber>
    </recommendedName>
    <alternativeName>
        <fullName evidence="8">Pseudouridine-5'-monophosphatase</fullName>
    </alternativeName>
</protein>
<dbReference type="RefSeq" id="XP_026735829.1">
    <property type="nucleotide sequence ID" value="XM_026880028.1"/>
</dbReference>
<dbReference type="EC" id="3.1.3.96" evidence="7"/>
<dbReference type="GO" id="GO:0046872">
    <property type="term" value="F:metal ion binding"/>
    <property type="evidence" value="ECO:0007669"/>
    <property type="project" value="UniProtKB-KW"/>
</dbReference>
<evidence type="ECO:0000256" key="6">
    <source>
        <dbReference type="ARBA" id="ARBA00052504"/>
    </source>
</evidence>
<dbReference type="SFLD" id="SFLDG01135">
    <property type="entry name" value="C1.5.6:_HAD__Beta-PGM__Phospha"/>
    <property type="match status" value="1"/>
</dbReference>
<name>A0A7E5W5C2_TRINI</name>
<accession>A0A7E5W5C2</accession>
<dbReference type="PANTHER" id="PTHR18901:SF38">
    <property type="entry name" value="PSEUDOURIDINE-5'-PHOSPHATASE"/>
    <property type="match status" value="1"/>
</dbReference>
<reference evidence="10" key="1">
    <citation type="submission" date="2025-08" db="UniProtKB">
        <authorList>
            <consortium name="RefSeq"/>
        </authorList>
    </citation>
    <scope>IDENTIFICATION</scope>
</reference>
<comment type="similarity">
    <text evidence="2">Belongs to the HAD-like hydrolase superfamily. CbbY/CbbZ/Gph/YieH family.</text>
</comment>
<evidence type="ECO:0000256" key="2">
    <source>
        <dbReference type="ARBA" id="ARBA00006171"/>
    </source>
</evidence>
<keyword evidence="5" id="KW-0460">Magnesium</keyword>
<dbReference type="Pfam" id="PF13419">
    <property type="entry name" value="HAD_2"/>
    <property type="match status" value="1"/>
</dbReference>
<keyword evidence="9" id="KW-1185">Reference proteome</keyword>
<comment type="catalytic activity">
    <reaction evidence="6">
        <text>psi-UMP + H2O = pseudouridine + phosphate</text>
        <dbReference type="Rhea" id="RHEA:10944"/>
        <dbReference type="ChEBI" id="CHEBI:15377"/>
        <dbReference type="ChEBI" id="CHEBI:17802"/>
        <dbReference type="ChEBI" id="CHEBI:43474"/>
        <dbReference type="ChEBI" id="CHEBI:58380"/>
        <dbReference type="EC" id="3.1.3.96"/>
    </reaction>
</comment>
<dbReference type="Proteomes" id="UP000322000">
    <property type="component" value="Chromosome 12"/>
</dbReference>
<evidence type="ECO:0000256" key="7">
    <source>
        <dbReference type="ARBA" id="ARBA00066578"/>
    </source>
</evidence>
<dbReference type="SFLD" id="SFLDS00003">
    <property type="entry name" value="Haloacid_Dehalogenase"/>
    <property type="match status" value="1"/>
</dbReference>
<dbReference type="NCBIfam" id="TIGR01509">
    <property type="entry name" value="HAD-SF-IA-v3"/>
    <property type="match status" value="1"/>
</dbReference>
<dbReference type="GeneID" id="113499519"/>
<dbReference type="InterPro" id="IPR023214">
    <property type="entry name" value="HAD_sf"/>
</dbReference>
<gene>
    <name evidence="10" type="primary">LOC113499519</name>
</gene>
<dbReference type="KEGG" id="tnl:113499519"/>
<evidence type="ECO:0000256" key="4">
    <source>
        <dbReference type="ARBA" id="ARBA00022801"/>
    </source>
</evidence>
<dbReference type="InterPro" id="IPR006439">
    <property type="entry name" value="HAD-SF_hydro_IA"/>
</dbReference>
<organism evidence="9 10">
    <name type="scientific">Trichoplusia ni</name>
    <name type="common">Cabbage looper</name>
    <dbReference type="NCBI Taxonomy" id="7111"/>
    <lineage>
        <taxon>Eukaryota</taxon>
        <taxon>Metazoa</taxon>
        <taxon>Ecdysozoa</taxon>
        <taxon>Arthropoda</taxon>
        <taxon>Hexapoda</taxon>
        <taxon>Insecta</taxon>
        <taxon>Pterygota</taxon>
        <taxon>Neoptera</taxon>
        <taxon>Endopterygota</taxon>
        <taxon>Lepidoptera</taxon>
        <taxon>Glossata</taxon>
        <taxon>Ditrysia</taxon>
        <taxon>Noctuoidea</taxon>
        <taxon>Noctuidae</taxon>
        <taxon>Plusiinae</taxon>
        <taxon>Trichoplusia</taxon>
    </lineage>
</organism>
<keyword evidence="3" id="KW-0479">Metal-binding</keyword>
<dbReference type="Gene3D" id="3.40.50.1000">
    <property type="entry name" value="HAD superfamily/HAD-like"/>
    <property type="match status" value="1"/>
</dbReference>
<evidence type="ECO:0000256" key="8">
    <source>
        <dbReference type="ARBA" id="ARBA00083904"/>
    </source>
</evidence>
<dbReference type="FunFam" id="1.10.150.240:FF:000001">
    <property type="entry name" value="Haloacid dehalogenase-like hydrolase domain"/>
    <property type="match status" value="1"/>
</dbReference>
<dbReference type="Gene3D" id="1.10.150.240">
    <property type="entry name" value="Putative phosphatase, domain 2"/>
    <property type="match status" value="1"/>
</dbReference>
<dbReference type="AlphaFoldDB" id="A0A7E5W5C2"/>
<dbReference type="OrthoDB" id="40579at2759"/>
<dbReference type="InterPro" id="IPR036412">
    <property type="entry name" value="HAD-like_sf"/>
</dbReference>
<dbReference type="FunFam" id="3.40.50.1000:FF:000055">
    <property type="entry name" value="Haloacid dehalogenase-like hydrolase family protein"/>
    <property type="match status" value="1"/>
</dbReference>
<evidence type="ECO:0000256" key="3">
    <source>
        <dbReference type="ARBA" id="ARBA00022723"/>
    </source>
</evidence>
<dbReference type="InParanoid" id="A0A7E5W5C2"/>
<dbReference type="SFLD" id="SFLDG01129">
    <property type="entry name" value="C1.5:_HAD__Beta-PGM__Phosphata"/>
    <property type="match status" value="1"/>
</dbReference>
<dbReference type="FunCoup" id="A0A7E5W5C2">
    <property type="interactions" value="434"/>
</dbReference>
<keyword evidence="4" id="KW-0378">Hydrolase</keyword>
<dbReference type="PANTHER" id="PTHR18901">
    <property type="entry name" value="2-DEOXYGLUCOSE-6-PHOSPHATE PHOSPHATASE 2"/>
    <property type="match status" value="1"/>
</dbReference>
<dbReference type="SUPFAM" id="SSF56784">
    <property type="entry name" value="HAD-like"/>
    <property type="match status" value="1"/>
</dbReference>
<proteinExistence type="inferred from homology"/>
<evidence type="ECO:0000313" key="9">
    <source>
        <dbReference type="Proteomes" id="UP000322000"/>
    </source>
</evidence>
<comment type="cofactor">
    <cofactor evidence="1">
        <name>Mg(2+)</name>
        <dbReference type="ChEBI" id="CHEBI:18420"/>
    </cofactor>
</comment>
<evidence type="ECO:0000313" key="10">
    <source>
        <dbReference type="RefSeq" id="XP_026735829.1"/>
    </source>
</evidence>
<dbReference type="GO" id="GO:1990738">
    <property type="term" value="F:pseudouridine 5'-phosphatase activity"/>
    <property type="evidence" value="ECO:0007669"/>
    <property type="project" value="UniProtKB-EC"/>
</dbReference>
<dbReference type="InterPro" id="IPR041492">
    <property type="entry name" value="HAD_2"/>
</dbReference>
<dbReference type="InterPro" id="IPR023198">
    <property type="entry name" value="PGP-like_dom2"/>
</dbReference>
<sequence>MTFRKVSHVLFDMDGLILNSEVLYTAAIQNILSRYGKEYTFELKQKLMGLQSHESAKVLISTHNLPLSVEEMIEESKKQFAVLFPNSQLMPGAKNLIEHFHKHNVPMALATSSSKESYELKITHHKELFDLFKYKTLGSSDPEVKRGKPYPDVFLVAASRFPDKPKPEQCLVFEDAVNGVKAAKAAGMQVVMVPDPRIEKSATAEATLVLSSLVDFKPELFGLPPFTS</sequence>
<evidence type="ECO:0000256" key="1">
    <source>
        <dbReference type="ARBA" id="ARBA00001946"/>
    </source>
</evidence>
<evidence type="ECO:0000256" key="5">
    <source>
        <dbReference type="ARBA" id="ARBA00022842"/>
    </source>
</evidence>